<name>A0ABV2TAS9_9BACT</name>
<dbReference type="Gene3D" id="2.170.130.10">
    <property type="entry name" value="TonB-dependent receptor, plug domain"/>
    <property type="match status" value="1"/>
</dbReference>
<protein>
    <submittedName>
        <fullName evidence="3">Alpha-2-macroglobulin family protein</fullName>
    </submittedName>
</protein>
<keyword evidence="1" id="KW-0732">Signal</keyword>
<proteinExistence type="predicted"/>
<dbReference type="InterPro" id="IPR001599">
    <property type="entry name" value="Macroglobln_a2"/>
</dbReference>
<gene>
    <name evidence="3" type="ORF">ABR189_22305</name>
</gene>
<feature type="domain" description="Alpha-2-macroglobulin" evidence="2">
    <location>
        <begin position="1284"/>
        <end position="1373"/>
    </location>
</feature>
<evidence type="ECO:0000256" key="1">
    <source>
        <dbReference type="SAM" id="SignalP"/>
    </source>
</evidence>
<dbReference type="PANTHER" id="PTHR40094">
    <property type="entry name" value="ALPHA-2-MACROGLOBULIN HOMOLOG"/>
    <property type="match status" value="1"/>
</dbReference>
<dbReference type="RefSeq" id="WP_354662700.1">
    <property type="nucleotide sequence ID" value="NZ_JBEXAC010000002.1"/>
</dbReference>
<sequence length="1909" mass="215988">MRKILIPCLLLISHLAAAQYSLSRGSRKSDYTYLYKISNKEALPLYRQQARQLQEKLLHTLVDSFLTVGGRVPEHLPPGNYLKVYADRNTLQMALLPIGNVYPEVLNNHRDLAVLLQNEKGEVLSDATVQLGHHRLAYDAATSTFRSDKNKRKGLLQVYYKDVLNGFNLEKQRTWYTRSAWNKFKYAFPVKYITRLVQRISTGEKLYYHSRPAYASRFSGFLVCSKPRYKPGDTVQLKAFVITAGGKPVDEPLLLRLQGGRTDTVLTTLTPYRPGGYSYRFTLTDSLDLRLDDRYQLTLEKPSQKPAEKSVLIAGHFKLEAYELKSITFLARGDKKIHSRGEAAAIYVKASDENDLAVMDGRVKIWILANQVQQYHHPAVFVPDTLWYHTQEMEALGETRILIPDSIFPAANLQYKMRCQFLNSNNESHERAFTQQYLYEPGRTSFTLKADSLLLSYIQLGKAQPAKGMLYAYNQYEDTLQAVALALPAAVKLHPFASSYELVVNDTKGTYAFEEESSRIEGQGYRNKDSVQIQVANPRDLPFWYTIFAGNKVVHRGYGRQLYWESKSITPQHYFVSLQYIWKGEPRSEEFTIPYAEKQLQISVQAPEFVYPGQRVQIGITVNDADGQPVADADVTAYAFTRKFTDASVPVVPFLGKKYPGRKTYGTFKTSPVELLSDAPLLNWSRWGIPMRLTGKAYYRFLHPAGVYEYTEPASDSLTQIAPYVVQNGVLQQVHLLYIDEVPVFFSQARQERRYAFAVSPGKHSLRIRTFNREMKVDSIQVQEGVKHFFSFNASEPAPQVQVKKMTNALTKEEQRLLGRYMMQVDHYNQDNYTYITQGTNTYWLKERGTLLVGPVNSSPASYKVMDGFTQDFKPAPGGAFDIRQGLIRQRPPGKRPPFGSLLGAYTMPDHLTDSVLTEKEMATAWKTYQDNWLLQNNTDREYPVAHSSRARLQLKFPEDTITGWGNIKQLFIFRYDDALYLKTLSGNYISQTSLDPGMYRLLVLLKDDRYILHDSIAVQENGINYYALPPGKVTDRDSMSAAMAAILFRARWENNHNKPGPVIADINKAFNQQYFDENSLTRTVSGYITDRQGTPLPGVTVQLKGTSRGTATNMDGRFTLRVPEKGVLRIAYIGFIGQDMVLNENQYYTCMLKESNANLEEVVVVGYGMRSKQNLAGSVATVSSLSGKVAGVMVRGTGTLQREAPLIIIDGIPFNDSIDGVDPKTINNMTVLNASDAVAIYGARAAAGVILITTNRAVADSKNKQMDIASGQLSLRQNFRDDAFWQPQLRTGQDGKTSFGVTFPDDITNWRTMVVGMTGNKQSGFAETQIKSFKAFTATLGLPAFALPGDTINVIGKTMNYTTDSITATRVFAVNDSIYRKGSIGVKNAWIDTLAVVAGGRDSLSFRYVVQKPDGYYDGEERRIPVFKQGVLETDGFFAALRKDTAFRVPLPESREPFTIYAETAVLPVLVAEMKSIQRYEYLCNEQLASKLMAYLMEEKVAGYLQQPFKGAKAIRELVRQLQQSGHKSGRWGWWPDNAPVAWISSHVITALLKAEAQGYKVQLNKQQLINDALFELEGGGRNVDTLSLLDMLHQLEATVNYQKYATGLQKHNTLSRYNHLRLVQLQQRLSLPVNVDNIAEKPRYTMFGNMYWGEESYRFFDNSIQVTLLMYKILRAQGGQEATLEKIRGYFLEQRQSGHWRNTYESVLILETILPDLLASQQASPASLTITGDTTLVITSFPYTTTLPATAGIQLHKQGGMPVYFTAYRQRWNTSPKKEAHQFQVRTWFASGDKTVTSLKAGTAITLKAAVTVEADADYVMIEIPIPAGCSYQHKNTSWYNHEVHREYFKQKVSIFCSSLKKGTYTFEVSLMPRYTGQYLLNPAKVEMMYFPVFYGREEMKRVAVSY</sequence>
<evidence type="ECO:0000313" key="4">
    <source>
        <dbReference type="Proteomes" id="UP001549749"/>
    </source>
</evidence>
<dbReference type="PANTHER" id="PTHR40094:SF1">
    <property type="entry name" value="UBIQUITIN DOMAIN-CONTAINING PROTEIN"/>
    <property type="match status" value="1"/>
</dbReference>
<dbReference type="Gene3D" id="2.20.130.20">
    <property type="match status" value="1"/>
</dbReference>
<dbReference type="Pfam" id="PF17973">
    <property type="entry name" value="bMG10"/>
    <property type="match status" value="1"/>
</dbReference>
<dbReference type="Proteomes" id="UP001549749">
    <property type="component" value="Unassembled WGS sequence"/>
</dbReference>
<feature type="chain" id="PRO_5045886247" evidence="1">
    <location>
        <begin position="19"/>
        <end position="1909"/>
    </location>
</feature>
<feature type="signal peptide" evidence="1">
    <location>
        <begin position="1"/>
        <end position="18"/>
    </location>
</feature>
<keyword evidence="4" id="KW-1185">Reference proteome</keyword>
<dbReference type="Pfam" id="PF13715">
    <property type="entry name" value="CarbopepD_reg_2"/>
    <property type="match status" value="1"/>
</dbReference>
<dbReference type="InterPro" id="IPR051802">
    <property type="entry name" value="YfhM-like"/>
</dbReference>
<dbReference type="InterPro" id="IPR008930">
    <property type="entry name" value="Terpenoid_cyclase/PrenylTrfase"/>
</dbReference>
<dbReference type="EMBL" id="JBEXAC010000002">
    <property type="protein sequence ID" value="MET7000140.1"/>
    <property type="molecule type" value="Genomic_DNA"/>
</dbReference>
<dbReference type="Gene3D" id="1.50.10.20">
    <property type="match status" value="1"/>
</dbReference>
<dbReference type="SUPFAM" id="SSF48239">
    <property type="entry name" value="Terpenoid cyclases/Protein prenyltransferases"/>
    <property type="match status" value="1"/>
</dbReference>
<dbReference type="SUPFAM" id="SSF49464">
    <property type="entry name" value="Carboxypeptidase regulatory domain-like"/>
    <property type="match status" value="1"/>
</dbReference>
<dbReference type="SUPFAM" id="SSF56935">
    <property type="entry name" value="Porins"/>
    <property type="match status" value="1"/>
</dbReference>
<dbReference type="Gene3D" id="2.60.40.1120">
    <property type="entry name" value="Carboxypeptidase-like, regulatory domain"/>
    <property type="match status" value="1"/>
</dbReference>
<comment type="caution">
    <text evidence="3">The sequence shown here is derived from an EMBL/GenBank/DDBJ whole genome shotgun (WGS) entry which is preliminary data.</text>
</comment>
<organism evidence="3 4">
    <name type="scientific">Chitinophaga defluvii</name>
    <dbReference type="NCBI Taxonomy" id="3163343"/>
    <lineage>
        <taxon>Bacteria</taxon>
        <taxon>Pseudomonadati</taxon>
        <taxon>Bacteroidota</taxon>
        <taxon>Chitinophagia</taxon>
        <taxon>Chitinophagales</taxon>
        <taxon>Chitinophagaceae</taxon>
        <taxon>Chitinophaga</taxon>
    </lineage>
</organism>
<evidence type="ECO:0000259" key="2">
    <source>
        <dbReference type="SMART" id="SM01360"/>
    </source>
</evidence>
<dbReference type="Pfam" id="PF00207">
    <property type="entry name" value="A2M"/>
    <property type="match status" value="1"/>
</dbReference>
<dbReference type="InterPro" id="IPR041246">
    <property type="entry name" value="Bact_MG10"/>
</dbReference>
<evidence type="ECO:0000313" key="3">
    <source>
        <dbReference type="EMBL" id="MET7000140.1"/>
    </source>
</evidence>
<dbReference type="InterPro" id="IPR037066">
    <property type="entry name" value="Plug_dom_sf"/>
</dbReference>
<dbReference type="InterPro" id="IPR008969">
    <property type="entry name" value="CarboxyPept-like_regulatory"/>
</dbReference>
<dbReference type="SMART" id="SM01360">
    <property type="entry name" value="A2M"/>
    <property type="match status" value="1"/>
</dbReference>
<accession>A0ABV2TAS9</accession>
<reference evidence="3 4" key="1">
    <citation type="submission" date="2024-06" db="EMBL/GenBank/DDBJ databases">
        <title>Chitinophaga defluvii sp. nov., isolated from municipal sewage.</title>
        <authorList>
            <person name="Zhang L."/>
        </authorList>
    </citation>
    <scope>NUCLEOTIDE SEQUENCE [LARGE SCALE GENOMIC DNA]</scope>
    <source>
        <strain evidence="3 4">H8</strain>
    </source>
</reference>